<protein>
    <submittedName>
        <fullName evidence="2">Glycosyl transferase family 2</fullName>
    </submittedName>
</protein>
<feature type="domain" description="Glycosyltransferase 2-like" evidence="1">
    <location>
        <begin position="43"/>
        <end position="160"/>
    </location>
</feature>
<dbReference type="AlphaFoldDB" id="A0A1I6XRS0"/>
<dbReference type="GO" id="GO:0016740">
    <property type="term" value="F:transferase activity"/>
    <property type="evidence" value="ECO:0007669"/>
    <property type="project" value="UniProtKB-KW"/>
</dbReference>
<dbReference type="CDD" id="cd00761">
    <property type="entry name" value="Glyco_tranf_GTA_type"/>
    <property type="match status" value="1"/>
</dbReference>
<evidence type="ECO:0000313" key="3">
    <source>
        <dbReference type="Proteomes" id="UP000199673"/>
    </source>
</evidence>
<reference evidence="3" key="1">
    <citation type="submission" date="2016-10" db="EMBL/GenBank/DDBJ databases">
        <authorList>
            <person name="Varghese N."/>
            <person name="Submissions S."/>
        </authorList>
    </citation>
    <scope>NUCLEOTIDE SEQUENCE [LARGE SCALE GENOMIC DNA]</scope>
    <source>
        <strain evidence="3">DSM 23445</strain>
    </source>
</reference>
<dbReference type="EMBL" id="FPBF01000001">
    <property type="protein sequence ID" value="SFT40601.1"/>
    <property type="molecule type" value="Genomic_DNA"/>
</dbReference>
<gene>
    <name evidence="2" type="ORF">SAMN04489724_0617</name>
</gene>
<name>A0A1I6XRS0_9BACT</name>
<dbReference type="InterPro" id="IPR029044">
    <property type="entry name" value="Nucleotide-diphossugar_trans"/>
</dbReference>
<evidence type="ECO:0000259" key="1">
    <source>
        <dbReference type="Pfam" id="PF00535"/>
    </source>
</evidence>
<organism evidence="2 3">
    <name type="scientific">Algoriphagus locisalis</name>
    <dbReference type="NCBI Taxonomy" id="305507"/>
    <lineage>
        <taxon>Bacteria</taxon>
        <taxon>Pseudomonadati</taxon>
        <taxon>Bacteroidota</taxon>
        <taxon>Cytophagia</taxon>
        <taxon>Cytophagales</taxon>
        <taxon>Cyclobacteriaceae</taxon>
        <taxon>Algoriphagus</taxon>
    </lineage>
</organism>
<dbReference type="Proteomes" id="UP000199673">
    <property type="component" value="Unassembled WGS sequence"/>
</dbReference>
<keyword evidence="3" id="KW-1185">Reference proteome</keyword>
<keyword evidence="2" id="KW-0808">Transferase</keyword>
<dbReference type="Gene3D" id="3.90.550.10">
    <property type="entry name" value="Spore Coat Polysaccharide Biosynthesis Protein SpsA, Chain A"/>
    <property type="match status" value="1"/>
</dbReference>
<dbReference type="OrthoDB" id="1116632at2"/>
<accession>A0A1I6XRS0</accession>
<dbReference type="RefSeq" id="WP_091691226.1">
    <property type="nucleotide sequence ID" value="NZ_FPBF01000001.1"/>
</dbReference>
<dbReference type="STRING" id="305507.SAMN04489724_0617"/>
<dbReference type="Pfam" id="PF00535">
    <property type="entry name" value="Glycos_transf_2"/>
    <property type="match status" value="1"/>
</dbReference>
<dbReference type="SUPFAM" id="SSF53448">
    <property type="entry name" value="Nucleotide-diphospho-sugar transferases"/>
    <property type="match status" value="1"/>
</dbReference>
<evidence type="ECO:0000313" key="2">
    <source>
        <dbReference type="EMBL" id="SFT40601.1"/>
    </source>
</evidence>
<proteinExistence type="predicted"/>
<dbReference type="InterPro" id="IPR001173">
    <property type="entry name" value="Glyco_trans_2-like"/>
</dbReference>
<sequence length="334" mass="38274">MRTGINPAKLDSQLSVQYHHRIVIPVFIPELSGYFENLKEVYRLCIETAFKSQHSRSAITVVDNGSCEEVKAWLRELQDRGIIETLITHQSNIGKIDAIIGAARGSREPLITLSDSDILFRNGWQEEVESVFRSFPKSGAVAPFPIARHMYYHSSSTQKAVVTGDMKFSFRETDEHELIREVYESYGWNYEPAYDGVLPVVQKNGKEAVMGCGHQVFTIRRELFFDMPLSPSFIKIGAGSELNWIDKPINELGFWRLSTLKTYVHHMGNQLTEENKAAFEEVVKNESTPNLLALPQTEVNKMNLWEHRFFSKIFKLKNDFRPPAPELTVQFKSL</sequence>